<reference evidence="11" key="1">
    <citation type="submission" date="2015-12" db="EMBL/GenBank/DDBJ databases">
        <authorList>
            <person name="Zhang G."/>
            <person name="Stingl U."/>
        </authorList>
    </citation>
    <scope>NUCLEOTIDE SEQUENCE [LARGE SCALE GENOMIC DNA]</scope>
    <source>
        <strain evidence="11">ZGT108</strain>
    </source>
</reference>
<dbReference type="GO" id="GO:0016020">
    <property type="term" value="C:membrane"/>
    <property type="evidence" value="ECO:0007669"/>
    <property type="project" value="GOC"/>
</dbReference>
<keyword evidence="11" id="KW-1185">Reference proteome</keyword>
<dbReference type="Proteomes" id="UP000053690">
    <property type="component" value="Unassembled WGS sequence"/>
</dbReference>
<accession>A0A0X3TV56</accession>
<dbReference type="InterPro" id="IPR003231">
    <property type="entry name" value="ACP"/>
</dbReference>
<evidence type="ECO:0000256" key="8">
    <source>
        <dbReference type="ARBA" id="ARBA00024402"/>
    </source>
</evidence>
<keyword evidence="2" id="KW-0444">Lipid biosynthesis</keyword>
<dbReference type="PROSITE" id="PS00012">
    <property type="entry name" value="PHOSPHOPANTETHEINE"/>
    <property type="match status" value="1"/>
</dbReference>
<comment type="caution">
    <text evidence="10">The sequence shown here is derived from an EMBL/GenBank/DDBJ whole genome shotgun (WGS) entry which is preliminary data.</text>
</comment>
<evidence type="ECO:0000256" key="3">
    <source>
        <dbReference type="ARBA" id="ARBA00022553"/>
    </source>
</evidence>
<sequence>MTEEDIRAVFINELVKIAPDLDAQDIGEDERLQDDLGLDSMDILNLVAALHKAFGVSIPEPDYPKIATTRLAVSYLQEMQA</sequence>
<gene>
    <name evidence="10" type="ORF">AVO44_18415</name>
</gene>
<evidence type="ECO:0000313" key="10">
    <source>
        <dbReference type="EMBL" id="KUJ77180.1"/>
    </source>
</evidence>
<dbReference type="SUPFAM" id="SSF47336">
    <property type="entry name" value="ACP-like"/>
    <property type="match status" value="1"/>
</dbReference>
<dbReference type="GO" id="GO:0005829">
    <property type="term" value="C:cytosol"/>
    <property type="evidence" value="ECO:0007669"/>
    <property type="project" value="TreeGrafter"/>
</dbReference>
<keyword evidence="1" id="KW-0596">Phosphopantetheine</keyword>
<keyword evidence="4" id="KW-0276">Fatty acid metabolism</keyword>
<dbReference type="EMBL" id="LQBP01000012">
    <property type="protein sequence ID" value="KUJ77180.1"/>
    <property type="molecule type" value="Genomic_DNA"/>
</dbReference>
<dbReference type="InterPro" id="IPR009081">
    <property type="entry name" value="PP-bd_ACP"/>
</dbReference>
<dbReference type="InterPro" id="IPR036736">
    <property type="entry name" value="ACP-like_sf"/>
</dbReference>
<evidence type="ECO:0000256" key="1">
    <source>
        <dbReference type="ARBA" id="ARBA00022450"/>
    </source>
</evidence>
<dbReference type="InterPro" id="IPR006162">
    <property type="entry name" value="Ppantetheine_attach_site"/>
</dbReference>
<dbReference type="GO" id="GO:0009245">
    <property type="term" value="P:lipid A biosynthetic process"/>
    <property type="evidence" value="ECO:0007669"/>
    <property type="project" value="TreeGrafter"/>
</dbReference>
<dbReference type="Pfam" id="PF00550">
    <property type="entry name" value="PP-binding"/>
    <property type="match status" value="1"/>
</dbReference>
<comment type="pathway">
    <text evidence="7">Glycolipid biosynthesis; KDO(2)-lipid A biosynthesis.</text>
</comment>
<feature type="domain" description="Carrier" evidence="9">
    <location>
        <begin position="1"/>
        <end position="80"/>
    </location>
</feature>
<evidence type="ECO:0000256" key="2">
    <source>
        <dbReference type="ARBA" id="ARBA00022516"/>
    </source>
</evidence>
<keyword evidence="6" id="KW-0275">Fatty acid biosynthesis</keyword>
<dbReference type="PANTHER" id="PTHR20863:SF76">
    <property type="entry name" value="CARRIER DOMAIN-CONTAINING PROTEIN"/>
    <property type="match status" value="1"/>
</dbReference>
<dbReference type="PANTHER" id="PTHR20863">
    <property type="entry name" value="ACYL CARRIER PROTEIN"/>
    <property type="match status" value="1"/>
</dbReference>
<evidence type="ECO:0000256" key="7">
    <source>
        <dbReference type="ARBA" id="ARBA00024328"/>
    </source>
</evidence>
<evidence type="ECO:0000256" key="6">
    <source>
        <dbReference type="ARBA" id="ARBA00023160"/>
    </source>
</evidence>
<dbReference type="STRING" id="1685378.AVO44_18415"/>
<dbReference type="GO" id="GO:0000036">
    <property type="term" value="F:acyl carrier activity"/>
    <property type="evidence" value="ECO:0007669"/>
    <property type="project" value="TreeGrafter"/>
</dbReference>
<dbReference type="AlphaFoldDB" id="A0A0X3TV56"/>
<dbReference type="OrthoDB" id="9810922at2"/>
<keyword evidence="3" id="KW-0597">Phosphoprotein</keyword>
<dbReference type="Gene3D" id="1.10.1200.10">
    <property type="entry name" value="ACP-like"/>
    <property type="match status" value="1"/>
</dbReference>
<protein>
    <recommendedName>
        <fullName evidence="8">Acyl carrier protein AcpXL</fullName>
    </recommendedName>
</protein>
<evidence type="ECO:0000256" key="4">
    <source>
        <dbReference type="ARBA" id="ARBA00022832"/>
    </source>
</evidence>
<evidence type="ECO:0000313" key="11">
    <source>
        <dbReference type="Proteomes" id="UP000053690"/>
    </source>
</evidence>
<dbReference type="RefSeq" id="WP_068340346.1">
    <property type="nucleotide sequence ID" value="NZ_LQBP01000012.1"/>
</dbReference>
<keyword evidence="5" id="KW-0443">Lipid metabolism</keyword>
<name>A0A0X3TV56_9RHOB</name>
<proteinExistence type="predicted"/>
<dbReference type="GO" id="GO:0000035">
    <property type="term" value="F:acyl binding"/>
    <property type="evidence" value="ECO:0007669"/>
    <property type="project" value="TreeGrafter"/>
</dbReference>
<organism evidence="10 11">
    <name type="scientific">Ruegeria profundi</name>
    <dbReference type="NCBI Taxonomy" id="1685378"/>
    <lineage>
        <taxon>Bacteria</taxon>
        <taxon>Pseudomonadati</taxon>
        <taxon>Pseudomonadota</taxon>
        <taxon>Alphaproteobacteria</taxon>
        <taxon>Rhodobacterales</taxon>
        <taxon>Roseobacteraceae</taxon>
        <taxon>Ruegeria</taxon>
    </lineage>
</organism>
<evidence type="ECO:0000259" key="9">
    <source>
        <dbReference type="PROSITE" id="PS50075"/>
    </source>
</evidence>
<evidence type="ECO:0000256" key="5">
    <source>
        <dbReference type="ARBA" id="ARBA00023098"/>
    </source>
</evidence>
<dbReference type="PROSITE" id="PS50075">
    <property type="entry name" value="CARRIER"/>
    <property type="match status" value="1"/>
</dbReference>